<feature type="compositionally biased region" description="Basic and acidic residues" evidence="1">
    <location>
        <begin position="303"/>
        <end position="328"/>
    </location>
</feature>
<protein>
    <submittedName>
        <fullName evidence="2">Uncharacterized protein</fullName>
    </submittedName>
</protein>
<evidence type="ECO:0000256" key="1">
    <source>
        <dbReference type="SAM" id="MobiDB-lite"/>
    </source>
</evidence>
<dbReference type="EMBL" id="BQXS01011029">
    <property type="protein sequence ID" value="GKT35613.1"/>
    <property type="molecule type" value="Genomic_DNA"/>
</dbReference>
<name>A0ABQ5KT16_9EUKA</name>
<feature type="region of interest" description="Disordered" evidence="1">
    <location>
        <begin position="1"/>
        <end position="105"/>
    </location>
</feature>
<evidence type="ECO:0000313" key="2">
    <source>
        <dbReference type="EMBL" id="GKT35613.1"/>
    </source>
</evidence>
<feature type="compositionally biased region" description="Basic and acidic residues" evidence="1">
    <location>
        <begin position="256"/>
        <end position="267"/>
    </location>
</feature>
<feature type="compositionally biased region" description="Basic and acidic residues" evidence="1">
    <location>
        <begin position="1"/>
        <end position="25"/>
    </location>
</feature>
<evidence type="ECO:0000313" key="3">
    <source>
        <dbReference type="Proteomes" id="UP001057375"/>
    </source>
</evidence>
<gene>
    <name evidence="2" type="ORF">ADUPG1_008738</name>
</gene>
<dbReference type="Proteomes" id="UP001057375">
    <property type="component" value="Unassembled WGS sequence"/>
</dbReference>
<feature type="region of interest" description="Disordered" evidence="1">
    <location>
        <begin position="256"/>
        <end position="280"/>
    </location>
</feature>
<accession>A0ABQ5KT16</accession>
<comment type="caution">
    <text evidence="2">The sequence shown here is derived from an EMBL/GenBank/DDBJ whole genome shotgun (WGS) entry which is preliminary data.</text>
</comment>
<keyword evidence="3" id="KW-1185">Reference proteome</keyword>
<organism evidence="2 3">
    <name type="scientific">Aduncisulcus paluster</name>
    <dbReference type="NCBI Taxonomy" id="2918883"/>
    <lineage>
        <taxon>Eukaryota</taxon>
        <taxon>Metamonada</taxon>
        <taxon>Carpediemonas-like organisms</taxon>
        <taxon>Aduncisulcus</taxon>
    </lineage>
</organism>
<sequence length="347" mass="39496">MNPRDRHIAQHPTQRELRPYNETHIHSRPMRGPHQYQPTKGRRTDQIGGTRGRRPQGRQPAGLQRTRGRSDGGEYRGPYPTSHSKYGPRVQSQASYEDYADQSAVSTPIAPSAETPVQKHSVRPRPPQAIQYAPLDSSLPPELVDLGKEPSPDIDTSALSMLVRDIRVSLLDVGEAREEMIKVLERVKEREEILATHVRDLTSLYLKDVQQLKSQVCVYYQKSKRANEALVREREARKYAENLLLKGAVISVSKEEKEKLQHQDNAHKRQLSSDQQSIEHSALRASLHDIRIPVQKTDVSDETSDRIEEQAKKVRELAEDARHGKEEEISPEPPSPRVETTGTKEYE</sequence>
<reference evidence="2" key="1">
    <citation type="submission" date="2022-03" db="EMBL/GenBank/DDBJ databases">
        <title>Draft genome sequence of Aduncisulcus paluster, a free-living microaerophilic Fornicata.</title>
        <authorList>
            <person name="Yuyama I."/>
            <person name="Kume K."/>
            <person name="Tamura T."/>
            <person name="Inagaki Y."/>
            <person name="Hashimoto T."/>
        </authorList>
    </citation>
    <scope>NUCLEOTIDE SEQUENCE</scope>
    <source>
        <strain evidence="2">NY0171</strain>
    </source>
</reference>
<proteinExistence type="predicted"/>
<feature type="region of interest" description="Disordered" evidence="1">
    <location>
        <begin position="294"/>
        <end position="347"/>
    </location>
</feature>